<evidence type="ECO:0000256" key="2">
    <source>
        <dbReference type="ARBA" id="ARBA00022490"/>
    </source>
</evidence>
<dbReference type="GeneID" id="113205984"/>
<dbReference type="InterPro" id="IPR043596">
    <property type="entry name" value="CFAP53/TCHP"/>
</dbReference>
<feature type="coiled-coil region" evidence="4">
    <location>
        <begin position="400"/>
        <end position="477"/>
    </location>
</feature>
<dbReference type="Proteomes" id="UP000504606">
    <property type="component" value="Unplaced"/>
</dbReference>
<feature type="coiled-coil region" evidence="4">
    <location>
        <begin position="216"/>
        <end position="302"/>
    </location>
</feature>
<evidence type="ECO:0000313" key="6">
    <source>
        <dbReference type="RefSeq" id="XP_052123705.1"/>
    </source>
</evidence>
<sequence>MSSSTRFRGRKLQEFNVQRRLHQWESAEQNAANYGYFQKVNFMTNQHQMWEKFDPSSSRLTKLKEEERRRKLALRREKLANILHEENEKYRKELQEFDVYRRSNNNYEIGTLRQINGELKRREEEKRAREAELRLYHRWRNDQPLLKHMADRNQSAFVRQAWVDQVEERLAHEKKQAEEEKILDEKRQSRLALQERAERAFLDERNAHLTQVKHALQCQLDILMKKEELAKELKQQEELMLRREKELEELSERRKQAQTKRGGLELGMYFQEHYNLKLKRRAREIRDALEEDQKILKEAESRLADPNLEEDDRREARKHIDRANAILASYAEVEKLIEKDTRVMFQEEARFFWDKQEKRWKEEQEARSRLMADTLATLQLQIQERAHQNRLAQENLLKEREGLVRQIENGNTEMERLEAELLSKRNLKDMLEAQSEDQALARLNQIRQQEKERQIRLEEMKKEEERLLQEFKRLNTQYPKHPLAFGRKSFIPC</sequence>
<gene>
    <name evidence="6" type="primary">LOC113205984</name>
</gene>
<keyword evidence="2" id="KW-0963">Cytoplasm</keyword>
<dbReference type="RefSeq" id="XP_052123705.1">
    <property type="nucleotide sequence ID" value="XM_052267745.1"/>
</dbReference>
<organism evidence="5 6">
    <name type="scientific">Frankliniella occidentalis</name>
    <name type="common">Western flower thrips</name>
    <name type="synonym">Euthrips occidentalis</name>
    <dbReference type="NCBI Taxonomy" id="133901"/>
    <lineage>
        <taxon>Eukaryota</taxon>
        <taxon>Metazoa</taxon>
        <taxon>Ecdysozoa</taxon>
        <taxon>Arthropoda</taxon>
        <taxon>Hexapoda</taxon>
        <taxon>Insecta</taxon>
        <taxon>Pterygota</taxon>
        <taxon>Neoptera</taxon>
        <taxon>Paraneoptera</taxon>
        <taxon>Thysanoptera</taxon>
        <taxon>Terebrantia</taxon>
        <taxon>Thripoidea</taxon>
        <taxon>Thripidae</taxon>
        <taxon>Frankliniella</taxon>
    </lineage>
</organism>
<dbReference type="PANTHER" id="PTHR31183">
    <property type="entry name" value="TRICHOPLEIN KERATIN FILAMENT-BINDING PROTEIN FAMILY MEMBER"/>
    <property type="match status" value="1"/>
</dbReference>
<feature type="coiled-coil region" evidence="4">
    <location>
        <begin position="76"/>
        <end position="132"/>
    </location>
</feature>
<name>A0A9C6TWN4_FRAOC</name>
<keyword evidence="4" id="KW-0175">Coiled coil</keyword>
<dbReference type="AlphaFoldDB" id="A0A9C6TWN4"/>
<dbReference type="OrthoDB" id="6431598at2759"/>
<evidence type="ECO:0000313" key="5">
    <source>
        <dbReference type="Proteomes" id="UP000504606"/>
    </source>
</evidence>
<proteinExistence type="predicted"/>
<keyword evidence="3" id="KW-0206">Cytoskeleton</keyword>
<evidence type="ECO:0000256" key="1">
    <source>
        <dbReference type="ARBA" id="ARBA00004245"/>
    </source>
</evidence>
<dbReference type="KEGG" id="foc:113205984"/>
<evidence type="ECO:0000256" key="3">
    <source>
        <dbReference type="ARBA" id="ARBA00023212"/>
    </source>
</evidence>
<protein>
    <submittedName>
        <fullName evidence="6">Trichoplein keratin filament-binding protein</fullName>
    </submittedName>
</protein>
<dbReference type="PANTHER" id="PTHR31183:SF2">
    <property type="entry name" value="TRICHOPLEIN KERATIN FILAMENT-BINDING PROTEIN"/>
    <property type="match status" value="1"/>
</dbReference>
<accession>A0A9C6TWN4</accession>
<evidence type="ECO:0000256" key="4">
    <source>
        <dbReference type="SAM" id="Coils"/>
    </source>
</evidence>
<dbReference type="GO" id="GO:0045095">
    <property type="term" value="C:keratin filament"/>
    <property type="evidence" value="ECO:0007669"/>
    <property type="project" value="TreeGrafter"/>
</dbReference>
<keyword evidence="5" id="KW-1185">Reference proteome</keyword>
<comment type="subcellular location">
    <subcellularLocation>
        <location evidence="1">Cytoplasm</location>
        <location evidence="1">Cytoskeleton</location>
    </subcellularLocation>
</comment>
<keyword evidence="6" id="KW-0416">Keratin</keyword>
<reference evidence="6" key="1">
    <citation type="submission" date="2025-08" db="UniProtKB">
        <authorList>
            <consortium name="RefSeq"/>
        </authorList>
    </citation>
    <scope>IDENTIFICATION</scope>
    <source>
        <tissue evidence="6">Whole organism</tissue>
    </source>
</reference>
<dbReference type="GO" id="GO:0006915">
    <property type="term" value="P:apoptotic process"/>
    <property type="evidence" value="ECO:0007669"/>
    <property type="project" value="TreeGrafter"/>
</dbReference>